<dbReference type="STRING" id="1082479.SAMN05216241_10898"/>
<dbReference type="PANTHER" id="PTHR30595:SF6">
    <property type="entry name" value="SCHLAFEN ALBA-2 DOMAIN-CONTAINING PROTEIN"/>
    <property type="match status" value="1"/>
</dbReference>
<dbReference type="InterPro" id="IPR038461">
    <property type="entry name" value="Schlafen_AlbA_2_dom_sf"/>
</dbReference>
<evidence type="ECO:0000259" key="1">
    <source>
        <dbReference type="Pfam" id="PF04326"/>
    </source>
</evidence>
<organism evidence="2 3">
    <name type="scientific">Limimonas halophila</name>
    <dbReference type="NCBI Taxonomy" id="1082479"/>
    <lineage>
        <taxon>Bacteria</taxon>
        <taxon>Pseudomonadati</taxon>
        <taxon>Pseudomonadota</taxon>
        <taxon>Alphaproteobacteria</taxon>
        <taxon>Rhodospirillales</taxon>
        <taxon>Rhodovibrionaceae</taxon>
        <taxon>Limimonas</taxon>
    </lineage>
</organism>
<keyword evidence="3" id="KW-1185">Reference proteome</keyword>
<dbReference type="Gene3D" id="3.30.950.30">
    <property type="entry name" value="Schlafen, AAA domain"/>
    <property type="match status" value="1"/>
</dbReference>
<reference evidence="2 3" key="1">
    <citation type="submission" date="2016-10" db="EMBL/GenBank/DDBJ databases">
        <authorList>
            <person name="de Groot N.N."/>
        </authorList>
    </citation>
    <scope>NUCLEOTIDE SEQUENCE [LARGE SCALE GENOMIC DNA]</scope>
    <source>
        <strain evidence="2 3">DSM 25584</strain>
    </source>
</reference>
<proteinExistence type="predicted"/>
<evidence type="ECO:0000313" key="3">
    <source>
        <dbReference type="Proteomes" id="UP000199415"/>
    </source>
</evidence>
<protein>
    <submittedName>
        <fullName evidence="2">Putative DNA-binding domain-containing protein</fullName>
    </submittedName>
</protein>
<dbReference type="EMBL" id="FNCE01000008">
    <property type="protein sequence ID" value="SDG30422.1"/>
    <property type="molecule type" value="Genomic_DNA"/>
</dbReference>
<dbReference type="GO" id="GO:0003677">
    <property type="term" value="F:DNA binding"/>
    <property type="evidence" value="ECO:0007669"/>
    <property type="project" value="UniProtKB-KW"/>
</dbReference>
<dbReference type="Pfam" id="PF04326">
    <property type="entry name" value="SLFN_AlbA_2"/>
    <property type="match status" value="1"/>
</dbReference>
<keyword evidence="2" id="KW-0238">DNA-binding</keyword>
<dbReference type="AlphaFoldDB" id="A0A1G7T5Q2"/>
<feature type="domain" description="Schlafen AlbA-2" evidence="1">
    <location>
        <begin position="106"/>
        <end position="228"/>
    </location>
</feature>
<dbReference type="InterPro" id="IPR007421">
    <property type="entry name" value="Schlafen_AlbA_2_dom"/>
</dbReference>
<gene>
    <name evidence="2" type="ORF">SAMN05216241_10898</name>
</gene>
<sequence length="498" mass="57247">MAKKNKLTRQEVSLIKAMINTGYFNNQEILSFFSYPERTVNQGRISQIQDGKIYHDVSPATYQDLKNFLDNYNNSGRYKFHPESKEELFRILPEDENDNHYLNIDESDIIECKKSFQLNAFDEYSRTICGMANNKGGYIVFGVQDNDWKIVGLKDKKFWKEDTKKINNAINSRVSPSVYWKRLKINRGGEDLAVLYVQEAPIKPVMIKKDGQKISEGQIYYRYSGENNLIRIADLQNILQERDRQIEQRWHDLIQRVGKIGAENVGILNTVDGMVEGPGGSLYIDESLLGEINFIRHGRLSETEGAPTLRIVGEVEPVTTVLSDTGKVEIQKDVILETDILEAFMKQSNIKTPKAYLKALSQVPSWWGPLYYYVYLSGMTRKQAVSFLESTDTSFSSARNKKVQILKNTEMPKTYKISEKIKPIRDKIINKDEIDLGSLAKARQLLHALQSLNPDEVDFPYCLSLVHNVYESYYSDAKSEIRKTLALLDYYEFSHGLS</sequence>
<name>A0A1G7T5Q2_9PROT</name>
<dbReference type="RefSeq" id="WP_090020837.1">
    <property type="nucleotide sequence ID" value="NZ_FNCE01000008.1"/>
</dbReference>
<dbReference type="OrthoDB" id="9807907at2"/>
<dbReference type="PANTHER" id="PTHR30595">
    <property type="entry name" value="GLPR-RELATED TRANSCRIPTIONAL REPRESSOR"/>
    <property type="match status" value="1"/>
</dbReference>
<evidence type="ECO:0000313" key="2">
    <source>
        <dbReference type="EMBL" id="SDG30422.1"/>
    </source>
</evidence>
<dbReference type="Proteomes" id="UP000199415">
    <property type="component" value="Unassembled WGS sequence"/>
</dbReference>
<accession>A0A1G7T5Q2</accession>